<dbReference type="AlphaFoldDB" id="A0A7J9I476"/>
<keyword evidence="1" id="KW-1133">Transmembrane helix</keyword>
<feature type="non-terminal residue" evidence="2">
    <location>
        <position position="1"/>
    </location>
</feature>
<comment type="caution">
    <text evidence="2">The sequence shown here is derived from an EMBL/GenBank/DDBJ whole genome shotgun (WGS) entry which is preliminary data.</text>
</comment>
<feature type="transmembrane region" description="Helical" evidence="1">
    <location>
        <begin position="105"/>
        <end position="130"/>
    </location>
</feature>
<accession>A0A7J9I476</accession>
<feature type="transmembrane region" description="Helical" evidence="1">
    <location>
        <begin position="66"/>
        <end position="84"/>
    </location>
</feature>
<keyword evidence="1" id="KW-0472">Membrane</keyword>
<keyword evidence="3" id="KW-1185">Reference proteome</keyword>
<dbReference type="EMBL" id="JABFAD010000013">
    <property type="protein sequence ID" value="MBA0815965.1"/>
    <property type="molecule type" value="Genomic_DNA"/>
</dbReference>
<organism evidence="2 3">
    <name type="scientific">Gossypium harknessii</name>
    <dbReference type="NCBI Taxonomy" id="34285"/>
    <lineage>
        <taxon>Eukaryota</taxon>
        <taxon>Viridiplantae</taxon>
        <taxon>Streptophyta</taxon>
        <taxon>Embryophyta</taxon>
        <taxon>Tracheophyta</taxon>
        <taxon>Spermatophyta</taxon>
        <taxon>Magnoliopsida</taxon>
        <taxon>eudicotyledons</taxon>
        <taxon>Gunneridae</taxon>
        <taxon>Pentapetalae</taxon>
        <taxon>rosids</taxon>
        <taxon>malvids</taxon>
        <taxon>Malvales</taxon>
        <taxon>Malvaceae</taxon>
        <taxon>Malvoideae</taxon>
        <taxon>Gossypium</taxon>
    </lineage>
</organism>
<keyword evidence="1" id="KW-0812">Transmembrane</keyword>
<protein>
    <submittedName>
        <fullName evidence="2">Uncharacterized protein</fullName>
    </submittedName>
</protein>
<feature type="transmembrane region" description="Helical" evidence="1">
    <location>
        <begin position="142"/>
        <end position="163"/>
    </location>
</feature>
<name>A0A7J9I476_9ROSI</name>
<proteinExistence type="predicted"/>
<evidence type="ECO:0000313" key="2">
    <source>
        <dbReference type="EMBL" id="MBA0815965.1"/>
    </source>
</evidence>
<evidence type="ECO:0000313" key="3">
    <source>
        <dbReference type="Proteomes" id="UP000593560"/>
    </source>
</evidence>
<reference evidence="2 3" key="1">
    <citation type="journal article" date="2019" name="Genome Biol. Evol.">
        <title>Insights into the evolution of the New World diploid cottons (Gossypium, subgenus Houzingenia) based on genome sequencing.</title>
        <authorList>
            <person name="Grover C.E."/>
            <person name="Arick M.A. 2nd"/>
            <person name="Thrash A."/>
            <person name="Conover J.L."/>
            <person name="Sanders W.S."/>
            <person name="Peterson D.G."/>
            <person name="Frelichowski J.E."/>
            <person name="Scheffler J.A."/>
            <person name="Scheffler B.E."/>
            <person name="Wendel J.F."/>
        </authorList>
    </citation>
    <scope>NUCLEOTIDE SEQUENCE [LARGE SCALE GENOMIC DNA]</scope>
    <source>
        <strain evidence="2">0</strain>
        <tissue evidence="2">Leaf</tissue>
    </source>
</reference>
<gene>
    <name evidence="2" type="ORF">Gohar_000677</name>
</gene>
<evidence type="ECO:0000256" key="1">
    <source>
        <dbReference type="SAM" id="Phobius"/>
    </source>
</evidence>
<dbReference type="Proteomes" id="UP000593560">
    <property type="component" value="Unassembled WGS sequence"/>
</dbReference>
<sequence length="196" mass="22085">ILVGNWVKLEAAGIDLGVFGGLQKREQSRKPDGPAILYPSCVEFDPFYVLKPFQLGWWFLNLCPRIFYYGAPIFTSCTLLPPTLSLHLRRHPSQRQSHPLSPKRFFHCCKCIATSLPLLPTFALLALPFLPSSFRTLAMDSSLIFLNSFSAGFMASFTHFQLMSSESSLTMRKIQAHVLLFLFDDIEVGPIVVNSQ</sequence>